<dbReference type="InterPro" id="IPR002885">
    <property type="entry name" value="PPR_rpt"/>
</dbReference>
<gene>
    <name evidence="3" type="ORF">IEQ34_021818</name>
</gene>
<dbReference type="InterPro" id="IPR046960">
    <property type="entry name" value="PPR_At4g14850-like_plant"/>
</dbReference>
<organism evidence="3 4">
    <name type="scientific">Dendrobium chrysotoxum</name>
    <name type="common">Orchid</name>
    <dbReference type="NCBI Taxonomy" id="161865"/>
    <lineage>
        <taxon>Eukaryota</taxon>
        <taxon>Viridiplantae</taxon>
        <taxon>Streptophyta</taxon>
        <taxon>Embryophyta</taxon>
        <taxon>Tracheophyta</taxon>
        <taxon>Spermatophyta</taxon>
        <taxon>Magnoliopsida</taxon>
        <taxon>Liliopsida</taxon>
        <taxon>Asparagales</taxon>
        <taxon>Orchidaceae</taxon>
        <taxon>Epidendroideae</taxon>
        <taxon>Malaxideae</taxon>
        <taxon>Dendrobiinae</taxon>
        <taxon>Dendrobium</taxon>
    </lineage>
</organism>
<evidence type="ECO:0008006" key="5">
    <source>
        <dbReference type="Google" id="ProtNLM"/>
    </source>
</evidence>
<dbReference type="EMBL" id="JAGFBR010000019">
    <property type="protein sequence ID" value="KAH0448018.1"/>
    <property type="molecule type" value="Genomic_DNA"/>
</dbReference>
<dbReference type="AlphaFoldDB" id="A0AAV7FX12"/>
<dbReference type="PANTHER" id="PTHR47926:SF395">
    <property type="entry name" value="TETRATRICOPEPTIDE-LIKE HELICAL DOMAIN, DYW DOMAIN PROTEIN-RELATED"/>
    <property type="match status" value="1"/>
</dbReference>
<dbReference type="Pfam" id="PF01535">
    <property type="entry name" value="PPR"/>
    <property type="match status" value="1"/>
</dbReference>
<comment type="caution">
    <text evidence="3">The sequence shown here is derived from an EMBL/GenBank/DDBJ whole genome shotgun (WGS) entry which is preliminary data.</text>
</comment>
<dbReference type="PROSITE" id="PS51375">
    <property type="entry name" value="PPR"/>
    <property type="match status" value="1"/>
</dbReference>
<sequence>MSFISWTAMLMPYADIGEISKAHEEFEQMPKRNAASWNAMISTYARDPKLLTESYELFSAMPNKNSVTYVAMIIGFSKGGMLLQVD</sequence>
<keyword evidence="4" id="KW-1185">Reference proteome</keyword>
<accession>A0AAV7FX12</accession>
<dbReference type="Proteomes" id="UP000775213">
    <property type="component" value="Unassembled WGS sequence"/>
</dbReference>
<proteinExistence type="predicted"/>
<reference evidence="3 4" key="1">
    <citation type="journal article" date="2021" name="Hortic Res">
        <title>Chromosome-scale assembly of the Dendrobium chrysotoxum genome enhances the understanding of orchid evolution.</title>
        <authorList>
            <person name="Zhang Y."/>
            <person name="Zhang G.Q."/>
            <person name="Zhang D."/>
            <person name="Liu X.D."/>
            <person name="Xu X.Y."/>
            <person name="Sun W.H."/>
            <person name="Yu X."/>
            <person name="Zhu X."/>
            <person name="Wang Z.W."/>
            <person name="Zhao X."/>
            <person name="Zhong W.Y."/>
            <person name="Chen H."/>
            <person name="Yin W.L."/>
            <person name="Huang T."/>
            <person name="Niu S.C."/>
            <person name="Liu Z.J."/>
        </authorList>
    </citation>
    <scope>NUCLEOTIDE SEQUENCE [LARGE SCALE GENOMIC DNA]</scope>
    <source>
        <strain evidence="3">Lindl</strain>
    </source>
</reference>
<protein>
    <recommendedName>
        <fullName evidence="5">Pentatricopeptide repeat-containing protein</fullName>
    </recommendedName>
</protein>
<dbReference type="GO" id="GO:0003723">
    <property type="term" value="F:RNA binding"/>
    <property type="evidence" value="ECO:0007669"/>
    <property type="project" value="InterPro"/>
</dbReference>
<name>A0AAV7FX12_DENCH</name>
<dbReference type="GO" id="GO:0009451">
    <property type="term" value="P:RNA modification"/>
    <property type="evidence" value="ECO:0007669"/>
    <property type="project" value="InterPro"/>
</dbReference>
<evidence type="ECO:0000313" key="3">
    <source>
        <dbReference type="EMBL" id="KAH0448018.1"/>
    </source>
</evidence>
<dbReference type="InterPro" id="IPR011990">
    <property type="entry name" value="TPR-like_helical_dom_sf"/>
</dbReference>
<evidence type="ECO:0000256" key="2">
    <source>
        <dbReference type="PROSITE-ProRule" id="PRU00708"/>
    </source>
</evidence>
<evidence type="ECO:0000256" key="1">
    <source>
        <dbReference type="ARBA" id="ARBA00022737"/>
    </source>
</evidence>
<dbReference type="Gene3D" id="1.25.40.10">
    <property type="entry name" value="Tetratricopeptide repeat domain"/>
    <property type="match status" value="1"/>
</dbReference>
<feature type="repeat" description="PPR" evidence="2">
    <location>
        <begin position="33"/>
        <end position="68"/>
    </location>
</feature>
<keyword evidence="1" id="KW-0677">Repeat</keyword>
<evidence type="ECO:0000313" key="4">
    <source>
        <dbReference type="Proteomes" id="UP000775213"/>
    </source>
</evidence>
<dbReference type="PANTHER" id="PTHR47926">
    <property type="entry name" value="PENTATRICOPEPTIDE REPEAT-CONTAINING PROTEIN"/>
    <property type="match status" value="1"/>
</dbReference>